<dbReference type="Proteomes" id="UP000260351">
    <property type="component" value="Unassembled WGS sequence"/>
</dbReference>
<dbReference type="OrthoDB" id="506370at2"/>
<proteinExistence type="predicted"/>
<gene>
    <name evidence="1" type="ORF">DZC52_14925</name>
</gene>
<dbReference type="AlphaFoldDB" id="A0A3E1K553"/>
<accession>A0A3E1K553</accession>
<comment type="caution">
    <text evidence="1">The sequence shown here is derived from an EMBL/GenBank/DDBJ whole genome shotgun (WGS) entry which is preliminary data.</text>
</comment>
<protein>
    <recommendedName>
        <fullName evidence="3">VOC domain-containing protein</fullName>
    </recommendedName>
</protein>
<dbReference type="Gene3D" id="3.10.180.10">
    <property type="entry name" value="2,3-Dihydroxybiphenyl 1,2-Dioxygenase, domain 1"/>
    <property type="match status" value="1"/>
</dbReference>
<organism evidence="1 2">
    <name type="scientific">Wenzhouxiangella sediminis</name>
    <dbReference type="NCBI Taxonomy" id="1792836"/>
    <lineage>
        <taxon>Bacteria</taxon>
        <taxon>Pseudomonadati</taxon>
        <taxon>Pseudomonadota</taxon>
        <taxon>Gammaproteobacteria</taxon>
        <taxon>Chromatiales</taxon>
        <taxon>Wenzhouxiangellaceae</taxon>
        <taxon>Wenzhouxiangella</taxon>
    </lineage>
</organism>
<keyword evidence="2" id="KW-1185">Reference proteome</keyword>
<sequence length="221" mass="25284">MTQYPDALVGAFERIGLDPADYPLYHDMLEQLSTMDEIDKIDHLTFITPHTHTERFLDHWQSKGFDLHGEWNTVRYPARHIALIRGGREGHPWEDMVGLSVSDEHRSPIERSLENVDLDDRAVTHTLQHVALHVNKDADMEAVRHKLARLEVPWMTEVLSYRDPNGAVLRQMFTRPTDQGFFVEFAQRKPSADGKPYGGFDPDIIDDLYEALDDALPGGQA</sequence>
<reference evidence="1 2" key="1">
    <citation type="submission" date="2018-08" db="EMBL/GenBank/DDBJ databases">
        <title>Wenzhouxiangella salilacus sp. nov., a novel bacterium isolated from a saline lake in Xinjiang Province, China.</title>
        <authorList>
            <person name="Han S."/>
        </authorList>
    </citation>
    <scope>NUCLEOTIDE SEQUENCE [LARGE SCALE GENOMIC DNA]</scope>
    <source>
        <strain evidence="1 2">XDB06</strain>
    </source>
</reference>
<evidence type="ECO:0000313" key="2">
    <source>
        <dbReference type="Proteomes" id="UP000260351"/>
    </source>
</evidence>
<dbReference type="RefSeq" id="WP_116651947.1">
    <property type="nucleotide sequence ID" value="NZ_QUZK01000052.1"/>
</dbReference>
<name>A0A3E1K553_9GAMM</name>
<dbReference type="SUPFAM" id="SSF54593">
    <property type="entry name" value="Glyoxalase/Bleomycin resistance protein/Dihydroxybiphenyl dioxygenase"/>
    <property type="match status" value="1"/>
</dbReference>
<evidence type="ECO:0000313" key="1">
    <source>
        <dbReference type="EMBL" id="RFF29141.1"/>
    </source>
</evidence>
<dbReference type="EMBL" id="QUZK01000052">
    <property type="protein sequence ID" value="RFF29141.1"/>
    <property type="molecule type" value="Genomic_DNA"/>
</dbReference>
<dbReference type="InterPro" id="IPR029068">
    <property type="entry name" value="Glyas_Bleomycin-R_OHBP_Dase"/>
</dbReference>
<evidence type="ECO:0008006" key="3">
    <source>
        <dbReference type="Google" id="ProtNLM"/>
    </source>
</evidence>